<evidence type="ECO:0000256" key="1">
    <source>
        <dbReference type="SAM" id="MobiDB-lite"/>
    </source>
</evidence>
<organism evidence="2 3">
    <name type="scientific">Cinchona calisaya</name>
    <dbReference type="NCBI Taxonomy" id="153742"/>
    <lineage>
        <taxon>Eukaryota</taxon>
        <taxon>Viridiplantae</taxon>
        <taxon>Streptophyta</taxon>
        <taxon>Embryophyta</taxon>
        <taxon>Tracheophyta</taxon>
        <taxon>Spermatophyta</taxon>
        <taxon>Magnoliopsida</taxon>
        <taxon>eudicotyledons</taxon>
        <taxon>Gunneridae</taxon>
        <taxon>Pentapetalae</taxon>
        <taxon>asterids</taxon>
        <taxon>lamiids</taxon>
        <taxon>Gentianales</taxon>
        <taxon>Rubiaceae</taxon>
        <taxon>Cinchonoideae</taxon>
        <taxon>Cinchoneae</taxon>
        <taxon>Cinchona</taxon>
    </lineage>
</organism>
<dbReference type="Proteomes" id="UP001630127">
    <property type="component" value="Unassembled WGS sequence"/>
</dbReference>
<gene>
    <name evidence="2" type="ORF">ACH5RR_038003</name>
</gene>
<comment type="caution">
    <text evidence="2">The sequence shown here is derived from an EMBL/GenBank/DDBJ whole genome shotgun (WGS) entry which is preliminary data.</text>
</comment>
<sequence>MEGTGPRLSRVYSRYGVGPPPSPPIFNGPVRKWKRKWVPSEPKIDYNAAATAGKRTTHQQQQQDAPSPPRLLLCRWTPLNNSGDSSEPSKRKFRYTPVIVLEEKKKEAFRKLNDEAVARKMNQSRTGARMRIDMPFEKPNFEYDIIKQIKEPIEDQAYFENLDLQL</sequence>
<proteinExistence type="predicted"/>
<keyword evidence="3" id="KW-1185">Reference proteome</keyword>
<feature type="region of interest" description="Disordered" evidence="1">
    <location>
        <begin position="1"/>
        <end position="30"/>
    </location>
</feature>
<protein>
    <submittedName>
        <fullName evidence="2">Uncharacterized protein</fullName>
    </submittedName>
</protein>
<dbReference type="EMBL" id="JBJUIK010000015">
    <property type="protein sequence ID" value="KAL3503554.1"/>
    <property type="molecule type" value="Genomic_DNA"/>
</dbReference>
<dbReference type="PANTHER" id="PTHR34572">
    <property type="entry name" value="GOLGIN FAMILY A PROTEIN"/>
    <property type="match status" value="1"/>
</dbReference>
<dbReference type="AlphaFoldDB" id="A0ABD2YBT2"/>
<evidence type="ECO:0000313" key="3">
    <source>
        <dbReference type="Proteomes" id="UP001630127"/>
    </source>
</evidence>
<dbReference type="PANTHER" id="PTHR34572:SF1">
    <property type="entry name" value="GOLGIN FAMILY A PROTEIN"/>
    <property type="match status" value="1"/>
</dbReference>
<reference evidence="2 3" key="1">
    <citation type="submission" date="2024-11" db="EMBL/GenBank/DDBJ databases">
        <title>A near-complete genome assembly of Cinchona calisaya.</title>
        <authorList>
            <person name="Lian D.C."/>
            <person name="Zhao X.W."/>
            <person name="Wei L."/>
        </authorList>
    </citation>
    <scope>NUCLEOTIDE SEQUENCE [LARGE SCALE GENOMIC DNA]</scope>
    <source>
        <tissue evidence="2">Nenye</tissue>
    </source>
</reference>
<accession>A0ABD2YBT2</accession>
<name>A0ABD2YBT2_9GENT</name>
<feature type="region of interest" description="Disordered" evidence="1">
    <location>
        <begin position="44"/>
        <end position="69"/>
    </location>
</feature>
<evidence type="ECO:0000313" key="2">
    <source>
        <dbReference type="EMBL" id="KAL3503554.1"/>
    </source>
</evidence>